<reference evidence="1" key="1">
    <citation type="submission" date="2022-11" db="EMBL/GenBank/DDBJ databases">
        <title>Lacinutrix neustonica HL-RS19T sp. nov., isolated from the surface microlayer sample of brackish Lake Shihwa.</title>
        <authorList>
            <person name="Choi J.Y."/>
            <person name="Hwang C.Y."/>
        </authorList>
    </citation>
    <scope>NUCLEOTIDE SEQUENCE</scope>
    <source>
        <strain evidence="1">HL-RS19</strain>
    </source>
</reference>
<evidence type="ECO:0000313" key="2">
    <source>
        <dbReference type="Proteomes" id="UP001164705"/>
    </source>
</evidence>
<organism evidence="1 2">
    <name type="scientific">Lacinutrix neustonica</name>
    <dbReference type="NCBI Taxonomy" id="2980107"/>
    <lineage>
        <taxon>Bacteria</taxon>
        <taxon>Pseudomonadati</taxon>
        <taxon>Bacteroidota</taxon>
        <taxon>Flavobacteriia</taxon>
        <taxon>Flavobacteriales</taxon>
        <taxon>Flavobacteriaceae</taxon>
        <taxon>Lacinutrix</taxon>
    </lineage>
</organism>
<protein>
    <submittedName>
        <fullName evidence="1">Uncharacterized protein</fullName>
    </submittedName>
</protein>
<sequence length="47" mass="5242">MSITYTGMGMRAVKQVNRLPYNTAGEGPQIHNPAAVETTYYSYDASW</sequence>
<dbReference type="AlphaFoldDB" id="A0A9E8MWE0"/>
<dbReference type="Proteomes" id="UP001164705">
    <property type="component" value="Chromosome"/>
</dbReference>
<dbReference type="KEGG" id="lnu:N7U66_03365"/>
<gene>
    <name evidence="1" type="ORF">N7U66_03365</name>
</gene>
<name>A0A9E8MWE0_9FLAO</name>
<keyword evidence="2" id="KW-1185">Reference proteome</keyword>
<evidence type="ECO:0000313" key="1">
    <source>
        <dbReference type="EMBL" id="WAC02723.1"/>
    </source>
</evidence>
<dbReference type="EMBL" id="CP113088">
    <property type="protein sequence ID" value="WAC02723.1"/>
    <property type="molecule type" value="Genomic_DNA"/>
</dbReference>
<accession>A0A9E8MWE0</accession>
<proteinExistence type="predicted"/>
<dbReference type="RefSeq" id="WP_267677321.1">
    <property type="nucleotide sequence ID" value="NZ_CP113088.1"/>
</dbReference>